<dbReference type="EMBL" id="CP003178">
    <property type="protein sequence ID" value="AEV97539.1"/>
    <property type="molecule type" value="Genomic_DNA"/>
</dbReference>
<feature type="coiled-coil region" evidence="1">
    <location>
        <begin position="314"/>
        <end position="355"/>
    </location>
</feature>
<feature type="transmembrane region" description="Helical" evidence="2">
    <location>
        <begin position="283"/>
        <end position="304"/>
    </location>
</feature>
<organism evidence="3 4">
    <name type="scientific">Niastella koreensis (strain DSM 17620 / KACC 11465 / NBRC 106392 / GR20-10)</name>
    <dbReference type="NCBI Taxonomy" id="700598"/>
    <lineage>
        <taxon>Bacteria</taxon>
        <taxon>Pseudomonadati</taxon>
        <taxon>Bacteroidota</taxon>
        <taxon>Chitinophagia</taxon>
        <taxon>Chitinophagales</taxon>
        <taxon>Chitinophagaceae</taxon>
        <taxon>Niastella</taxon>
    </lineage>
</organism>
<dbReference type="KEGG" id="nko:Niako_1164"/>
<keyword evidence="2" id="KW-0472">Membrane</keyword>
<feature type="transmembrane region" description="Helical" evidence="2">
    <location>
        <begin position="237"/>
        <end position="263"/>
    </location>
</feature>
<dbReference type="OrthoDB" id="625562at2"/>
<evidence type="ECO:0000313" key="4">
    <source>
        <dbReference type="Proteomes" id="UP000005438"/>
    </source>
</evidence>
<gene>
    <name evidence="3" type="ordered locus">Niako_1164</name>
</gene>
<evidence type="ECO:0000256" key="1">
    <source>
        <dbReference type="SAM" id="Coils"/>
    </source>
</evidence>
<dbReference type="STRING" id="700598.Niako_1164"/>
<proteinExistence type="predicted"/>
<reference evidence="3 4" key="1">
    <citation type="submission" date="2011-12" db="EMBL/GenBank/DDBJ databases">
        <title>The complete genome of Niastella koreensis GR20-10.</title>
        <authorList>
            <consortium name="US DOE Joint Genome Institute (JGI-PGF)"/>
            <person name="Lucas S."/>
            <person name="Han J."/>
            <person name="Lapidus A."/>
            <person name="Bruce D."/>
            <person name="Goodwin L."/>
            <person name="Pitluck S."/>
            <person name="Peters L."/>
            <person name="Kyrpides N."/>
            <person name="Mavromatis K."/>
            <person name="Ivanova N."/>
            <person name="Mikhailova N."/>
            <person name="Davenport K."/>
            <person name="Saunders E."/>
            <person name="Detter J.C."/>
            <person name="Tapia R."/>
            <person name="Han C."/>
            <person name="Land M."/>
            <person name="Hauser L."/>
            <person name="Markowitz V."/>
            <person name="Cheng J.-F."/>
            <person name="Hugenholtz P."/>
            <person name="Woyke T."/>
            <person name="Wu D."/>
            <person name="Tindall B."/>
            <person name="Pomrenke H."/>
            <person name="Brambilla E."/>
            <person name="Klenk H.-P."/>
            <person name="Eisen J.A."/>
        </authorList>
    </citation>
    <scope>NUCLEOTIDE SEQUENCE [LARGE SCALE GENOMIC DNA]</scope>
    <source>
        <strain evidence="4">DSM 17620 / KACC 11465 / NBRC 106392 / GR20-10</strain>
    </source>
</reference>
<sequence length="417" mass="48806">MIISGKSKQTDSNRYHMPDLSNIVVKDMRGYGVEQAGTYKGGIEAYKGLLNKVRSGSILSEQDSLRLLPKTEDTRNRIQKQIDTLLEKFYEVKGKVEEIHNSRDITKGLVPLKQTEINMLKNQLDEINTAHSPRHQAMYNSFSWGTFLFLLFLLVALSFYLLYFYMSVADFALNGVDPMTLFQEGRLNIQLLPSLRRLVYLIINYPPLIVFPTIFFALGTSIHLFSERGMKYKKVVWGLLSLVFIGDILLALQVHTAVNEILIKLNRDEFKSLIVPVFADSRFYLVLFLGFGVFAIWSSVYYLMQMEWGKRNQLKLRYKRIQRLQDEILQLEERRMLYETELQQITQRAEDLSKEKDRLVLPVDAIEKNINYFRDGWNGYLATLYGREKGEEQIKLINERTDAYIKELKEFQESYFK</sequence>
<accession>G8TJ22</accession>
<keyword evidence="1" id="KW-0175">Coiled coil</keyword>
<name>G8TJ22_NIAKG</name>
<evidence type="ECO:0000313" key="3">
    <source>
        <dbReference type="EMBL" id="AEV97539.1"/>
    </source>
</evidence>
<feature type="transmembrane region" description="Helical" evidence="2">
    <location>
        <begin position="198"/>
        <end position="225"/>
    </location>
</feature>
<dbReference type="RefSeq" id="WP_014217453.1">
    <property type="nucleotide sequence ID" value="NC_016609.1"/>
</dbReference>
<keyword evidence="2" id="KW-0812">Transmembrane</keyword>
<dbReference type="HOGENOM" id="CLU_658606_0_0_10"/>
<feature type="transmembrane region" description="Helical" evidence="2">
    <location>
        <begin position="142"/>
        <end position="166"/>
    </location>
</feature>
<protein>
    <submittedName>
        <fullName evidence="3">Uncharacterized protein</fullName>
    </submittedName>
</protein>
<dbReference type="AlphaFoldDB" id="G8TJ22"/>
<keyword evidence="2" id="KW-1133">Transmembrane helix</keyword>
<dbReference type="eggNOG" id="COG1377">
    <property type="taxonomic scope" value="Bacteria"/>
</dbReference>
<evidence type="ECO:0000256" key="2">
    <source>
        <dbReference type="SAM" id="Phobius"/>
    </source>
</evidence>
<dbReference type="Proteomes" id="UP000005438">
    <property type="component" value="Chromosome"/>
</dbReference>